<dbReference type="InterPro" id="IPR036388">
    <property type="entry name" value="WH-like_DNA-bd_sf"/>
</dbReference>
<dbReference type="InterPro" id="IPR058163">
    <property type="entry name" value="LysR-type_TF_proteobact-type"/>
</dbReference>
<keyword evidence="4" id="KW-0804">Transcription</keyword>
<evidence type="ECO:0000313" key="7">
    <source>
        <dbReference type="Proteomes" id="UP001595798"/>
    </source>
</evidence>
<evidence type="ECO:0000256" key="4">
    <source>
        <dbReference type="ARBA" id="ARBA00023163"/>
    </source>
</evidence>
<keyword evidence="3" id="KW-0238">DNA-binding</keyword>
<feature type="domain" description="HTH lysR-type" evidence="5">
    <location>
        <begin position="2"/>
        <end position="59"/>
    </location>
</feature>
<comment type="caution">
    <text evidence="6">The sequence shown here is derived from an EMBL/GenBank/DDBJ whole genome shotgun (WGS) entry which is preliminary data.</text>
</comment>
<comment type="similarity">
    <text evidence="1">Belongs to the LysR transcriptional regulatory family.</text>
</comment>
<reference evidence="7" key="1">
    <citation type="journal article" date="2019" name="Int. J. Syst. Evol. Microbiol.">
        <title>The Global Catalogue of Microorganisms (GCM) 10K type strain sequencing project: providing services to taxonomists for standard genome sequencing and annotation.</title>
        <authorList>
            <consortium name="The Broad Institute Genomics Platform"/>
            <consortium name="The Broad Institute Genome Sequencing Center for Infectious Disease"/>
            <person name="Wu L."/>
            <person name="Ma J."/>
        </authorList>
    </citation>
    <scope>NUCLEOTIDE SEQUENCE [LARGE SCALE GENOMIC DNA]</scope>
    <source>
        <strain evidence="7">CECT 7297</strain>
    </source>
</reference>
<dbReference type="PANTHER" id="PTHR30537:SF31">
    <property type="entry name" value="TRANSCRIPTIONAL REGULATOR, LYSR FAMILY"/>
    <property type="match status" value="1"/>
</dbReference>
<dbReference type="Pfam" id="PF03466">
    <property type="entry name" value="LysR_substrate"/>
    <property type="match status" value="1"/>
</dbReference>
<dbReference type="InterPro" id="IPR036390">
    <property type="entry name" value="WH_DNA-bd_sf"/>
</dbReference>
<protein>
    <submittedName>
        <fullName evidence="6">LysR substrate-binding domain-containing protein</fullName>
    </submittedName>
</protein>
<evidence type="ECO:0000256" key="2">
    <source>
        <dbReference type="ARBA" id="ARBA00023015"/>
    </source>
</evidence>
<dbReference type="Pfam" id="PF00126">
    <property type="entry name" value="HTH_1"/>
    <property type="match status" value="1"/>
</dbReference>
<gene>
    <name evidence="6" type="ORF">ACFOZ5_19265</name>
</gene>
<dbReference type="RefSeq" id="WP_379890443.1">
    <property type="nucleotide sequence ID" value="NZ_JBHSDI010000064.1"/>
</dbReference>
<dbReference type="EMBL" id="JBHSDI010000064">
    <property type="protein sequence ID" value="MFC4261166.1"/>
    <property type="molecule type" value="Genomic_DNA"/>
</dbReference>
<name>A0ABV8QLS0_9GAMM</name>
<dbReference type="InterPro" id="IPR005119">
    <property type="entry name" value="LysR_subst-bd"/>
</dbReference>
<keyword evidence="7" id="KW-1185">Reference proteome</keyword>
<evidence type="ECO:0000313" key="6">
    <source>
        <dbReference type="EMBL" id="MFC4261166.1"/>
    </source>
</evidence>
<dbReference type="Gene3D" id="3.40.190.290">
    <property type="match status" value="1"/>
</dbReference>
<keyword evidence="2" id="KW-0805">Transcription regulation</keyword>
<dbReference type="Gene3D" id="1.10.10.10">
    <property type="entry name" value="Winged helix-like DNA-binding domain superfamily/Winged helix DNA-binding domain"/>
    <property type="match status" value="1"/>
</dbReference>
<dbReference type="InterPro" id="IPR000847">
    <property type="entry name" value="LysR_HTH_N"/>
</dbReference>
<evidence type="ECO:0000256" key="3">
    <source>
        <dbReference type="ARBA" id="ARBA00023125"/>
    </source>
</evidence>
<sequence>MLDLNDLYYFVLVVDHHGFSAAGRAVNLPKSRLSRRIAVLEQALETRLLSRSSRKMALTDAGQALYRHARAMLVEAEAAETAVRQRQGEPLGVVRFACSVAMAQFVMSDLLPRFMSDYPRVDVIQHASNHYVDAVGEGFDLVLRAHTGPLPDSSLVQRNLASTHWCLAAAPDYLEQHGTPQSPADLPGHSALKLGSDTAEGRWQLRSLASKEQGDATLPFTARFCSDDMTGLKRAAMAGLGIVALPGYICRPEFNEGSLVQLLPGWSAGHAQLSLLMPFRRGQLPSVQALAGFLAAKLPGIVSGQDPGAGG</sequence>
<organism evidence="6 7">
    <name type="scientific">Marinobacter lacisalsi</name>
    <dbReference type="NCBI Taxonomy" id="475979"/>
    <lineage>
        <taxon>Bacteria</taxon>
        <taxon>Pseudomonadati</taxon>
        <taxon>Pseudomonadota</taxon>
        <taxon>Gammaproteobacteria</taxon>
        <taxon>Pseudomonadales</taxon>
        <taxon>Marinobacteraceae</taxon>
        <taxon>Marinobacter</taxon>
    </lineage>
</organism>
<proteinExistence type="inferred from homology"/>
<dbReference type="Proteomes" id="UP001595798">
    <property type="component" value="Unassembled WGS sequence"/>
</dbReference>
<evidence type="ECO:0000256" key="1">
    <source>
        <dbReference type="ARBA" id="ARBA00009437"/>
    </source>
</evidence>
<evidence type="ECO:0000259" key="5">
    <source>
        <dbReference type="PROSITE" id="PS50931"/>
    </source>
</evidence>
<dbReference type="PROSITE" id="PS50931">
    <property type="entry name" value="HTH_LYSR"/>
    <property type="match status" value="1"/>
</dbReference>
<dbReference type="PANTHER" id="PTHR30537">
    <property type="entry name" value="HTH-TYPE TRANSCRIPTIONAL REGULATOR"/>
    <property type="match status" value="1"/>
</dbReference>
<accession>A0ABV8QLS0</accession>
<dbReference type="SUPFAM" id="SSF46785">
    <property type="entry name" value="Winged helix' DNA-binding domain"/>
    <property type="match status" value="1"/>
</dbReference>
<dbReference type="SUPFAM" id="SSF53850">
    <property type="entry name" value="Periplasmic binding protein-like II"/>
    <property type="match status" value="1"/>
</dbReference>